<dbReference type="InterPro" id="IPR050319">
    <property type="entry name" value="ABC_transp_ATP-bind"/>
</dbReference>
<evidence type="ECO:0000256" key="1">
    <source>
        <dbReference type="ARBA" id="ARBA00022448"/>
    </source>
</evidence>
<evidence type="ECO:0008006" key="7">
    <source>
        <dbReference type="Google" id="ProtNLM"/>
    </source>
</evidence>
<dbReference type="InterPro" id="IPR013563">
    <property type="entry name" value="Oligopep_ABC_C"/>
</dbReference>
<evidence type="ECO:0000259" key="5">
    <source>
        <dbReference type="Pfam" id="PF08352"/>
    </source>
</evidence>
<sequence length="188" mass="21276">MVGLSKRVYNSYPHEFDGGRRQRIVIARALSINPQFIVCDEPVSALDVSVQAQILNLMMELQKKLGLTYIFISHDLSVVKHISDNVGVMYLGQLIEKASKKKIFKKPLHPYTNALLSSIPSINVDVKKERQILRGEIASPINPKQGCRFAKRCEFAADICFNSNPKYVEAEEDHFVACHRFEEAANDI</sequence>
<dbReference type="EMBL" id="VSSQ01048077">
    <property type="protein sequence ID" value="MPN02118.1"/>
    <property type="molecule type" value="Genomic_DNA"/>
</dbReference>
<organism evidence="6">
    <name type="scientific">bioreactor metagenome</name>
    <dbReference type="NCBI Taxonomy" id="1076179"/>
    <lineage>
        <taxon>unclassified sequences</taxon>
        <taxon>metagenomes</taxon>
        <taxon>ecological metagenomes</taxon>
    </lineage>
</organism>
<dbReference type="NCBIfam" id="TIGR01727">
    <property type="entry name" value="oligo_HPY"/>
    <property type="match status" value="1"/>
</dbReference>
<name>A0A645EJC7_9ZZZZ</name>
<dbReference type="PANTHER" id="PTHR43776:SF8">
    <property type="entry name" value="ABC TRANSPORTER, ATP-BINDING PROTEIN"/>
    <property type="match status" value="1"/>
</dbReference>
<dbReference type="InterPro" id="IPR003439">
    <property type="entry name" value="ABC_transporter-like_ATP-bd"/>
</dbReference>
<dbReference type="PANTHER" id="PTHR43776">
    <property type="entry name" value="TRANSPORT ATP-BINDING PROTEIN"/>
    <property type="match status" value="1"/>
</dbReference>
<feature type="domain" description="Oligopeptide/dipeptide ABC transporter C-terminal" evidence="5">
    <location>
        <begin position="95"/>
        <end position="160"/>
    </location>
</feature>
<protein>
    <recommendedName>
        <fullName evidence="7">Oligopeptide transport ATP-binding protein OppF</fullName>
    </recommendedName>
</protein>
<reference evidence="6" key="1">
    <citation type="submission" date="2019-08" db="EMBL/GenBank/DDBJ databases">
        <authorList>
            <person name="Kucharzyk K."/>
            <person name="Murdoch R.W."/>
            <person name="Higgins S."/>
            <person name="Loffler F."/>
        </authorList>
    </citation>
    <scope>NUCLEOTIDE SEQUENCE</scope>
</reference>
<dbReference type="GO" id="GO:0015833">
    <property type="term" value="P:peptide transport"/>
    <property type="evidence" value="ECO:0007669"/>
    <property type="project" value="InterPro"/>
</dbReference>
<dbReference type="Pfam" id="PF08352">
    <property type="entry name" value="oligo_HPY"/>
    <property type="match status" value="1"/>
</dbReference>
<dbReference type="Gene3D" id="3.40.50.300">
    <property type="entry name" value="P-loop containing nucleotide triphosphate hydrolases"/>
    <property type="match status" value="1"/>
</dbReference>
<feature type="domain" description="ABC transporter" evidence="4">
    <location>
        <begin position="4"/>
        <end position="43"/>
    </location>
</feature>
<keyword evidence="1" id="KW-0813">Transport</keyword>
<dbReference type="AlphaFoldDB" id="A0A645EJC7"/>
<evidence type="ECO:0000256" key="2">
    <source>
        <dbReference type="ARBA" id="ARBA00022741"/>
    </source>
</evidence>
<evidence type="ECO:0000313" key="6">
    <source>
        <dbReference type="EMBL" id="MPN02118.1"/>
    </source>
</evidence>
<dbReference type="GO" id="GO:0016887">
    <property type="term" value="F:ATP hydrolysis activity"/>
    <property type="evidence" value="ECO:0007669"/>
    <property type="project" value="InterPro"/>
</dbReference>
<evidence type="ECO:0000256" key="3">
    <source>
        <dbReference type="ARBA" id="ARBA00022840"/>
    </source>
</evidence>
<dbReference type="Pfam" id="PF00005">
    <property type="entry name" value="ABC_tran"/>
    <property type="match status" value="1"/>
</dbReference>
<dbReference type="InterPro" id="IPR027417">
    <property type="entry name" value="P-loop_NTPase"/>
</dbReference>
<dbReference type="SUPFAM" id="SSF52540">
    <property type="entry name" value="P-loop containing nucleoside triphosphate hydrolases"/>
    <property type="match status" value="1"/>
</dbReference>
<keyword evidence="2" id="KW-0547">Nucleotide-binding</keyword>
<proteinExistence type="predicted"/>
<keyword evidence="3" id="KW-0067">ATP-binding</keyword>
<accession>A0A645EJC7</accession>
<gene>
    <name evidence="6" type="ORF">SDC9_149331</name>
</gene>
<evidence type="ECO:0000259" key="4">
    <source>
        <dbReference type="Pfam" id="PF00005"/>
    </source>
</evidence>
<comment type="caution">
    <text evidence="6">The sequence shown here is derived from an EMBL/GenBank/DDBJ whole genome shotgun (WGS) entry which is preliminary data.</text>
</comment>
<dbReference type="GO" id="GO:0005524">
    <property type="term" value="F:ATP binding"/>
    <property type="evidence" value="ECO:0007669"/>
    <property type="project" value="UniProtKB-KW"/>
</dbReference>